<dbReference type="GO" id="GO:0016301">
    <property type="term" value="F:kinase activity"/>
    <property type="evidence" value="ECO:0007669"/>
    <property type="project" value="UniProtKB-KW"/>
</dbReference>
<dbReference type="PROSITE" id="PS51100">
    <property type="entry name" value="PTS_EIIB_TYPE_3"/>
    <property type="match status" value="1"/>
</dbReference>
<keyword evidence="10" id="KW-1185">Reference proteome</keyword>
<dbReference type="Proteomes" id="UP000092714">
    <property type="component" value="Unassembled WGS sequence"/>
</dbReference>
<feature type="modified residue" description="Phosphocysteine; by EIIA" evidence="7">
    <location>
        <position position="7"/>
    </location>
</feature>
<accession>A0A174BLR8</accession>
<dbReference type="InterPro" id="IPR051819">
    <property type="entry name" value="PTS_sugar-specific_EIIB"/>
</dbReference>
<dbReference type="EMBL" id="MAPZ01000016">
    <property type="protein sequence ID" value="OBY11071.1"/>
    <property type="molecule type" value="Genomic_DNA"/>
</dbReference>
<dbReference type="PANTHER" id="PTHR34581">
    <property type="entry name" value="PTS SYSTEM N,N'-DIACETYLCHITOBIOSE-SPECIFIC EIIB COMPONENT"/>
    <property type="match status" value="1"/>
</dbReference>
<dbReference type="GO" id="GO:0008982">
    <property type="term" value="F:protein-N(PI)-phosphohistidine-sugar phosphotransferase activity"/>
    <property type="evidence" value="ECO:0007669"/>
    <property type="project" value="InterPro"/>
</dbReference>
<dbReference type="OrthoDB" id="9808134at2"/>
<comment type="caution">
    <text evidence="9">The sequence shown here is derived from an EMBL/GenBank/DDBJ whole genome shotgun (WGS) entry which is preliminary data.</text>
</comment>
<dbReference type="Pfam" id="PF02302">
    <property type="entry name" value="PTS_IIB"/>
    <property type="match status" value="1"/>
</dbReference>
<evidence type="ECO:0000256" key="2">
    <source>
        <dbReference type="ARBA" id="ARBA00022553"/>
    </source>
</evidence>
<dbReference type="GO" id="GO:0009401">
    <property type="term" value="P:phosphoenolpyruvate-dependent sugar phosphotransferase system"/>
    <property type="evidence" value="ECO:0007669"/>
    <property type="project" value="UniProtKB-KW"/>
</dbReference>
<keyword evidence="3" id="KW-0762">Sugar transport</keyword>
<evidence type="ECO:0000256" key="6">
    <source>
        <dbReference type="ARBA" id="ARBA00022777"/>
    </source>
</evidence>
<evidence type="ECO:0000256" key="5">
    <source>
        <dbReference type="ARBA" id="ARBA00022683"/>
    </source>
</evidence>
<dbReference type="Gene3D" id="3.40.50.2300">
    <property type="match status" value="1"/>
</dbReference>
<evidence type="ECO:0000259" key="8">
    <source>
        <dbReference type="PROSITE" id="PS51100"/>
    </source>
</evidence>
<evidence type="ECO:0000256" key="7">
    <source>
        <dbReference type="PROSITE-ProRule" id="PRU00423"/>
    </source>
</evidence>
<evidence type="ECO:0000256" key="1">
    <source>
        <dbReference type="ARBA" id="ARBA00022448"/>
    </source>
</evidence>
<dbReference type="CDD" id="cd05564">
    <property type="entry name" value="PTS_IIB_chitobiose_lichenan"/>
    <property type="match status" value="1"/>
</dbReference>
<dbReference type="eggNOG" id="COG1440">
    <property type="taxonomic scope" value="Bacteria"/>
</dbReference>
<gene>
    <name evidence="9" type="ORF">CP373A1_06130</name>
</gene>
<keyword evidence="5" id="KW-0598">Phosphotransferase system</keyword>
<evidence type="ECO:0000256" key="3">
    <source>
        <dbReference type="ARBA" id="ARBA00022597"/>
    </source>
</evidence>
<dbReference type="InterPro" id="IPR013012">
    <property type="entry name" value="PTS_EIIB_3"/>
</dbReference>
<protein>
    <recommendedName>
        <fullName evidence="8">PTS EIIB type-3 domain-containing protein</fullName>
    </recommendedName>
</protein>
<dbReference type="GeneID" id="42775177"/>
<keyword evidence="2" id="KW-0597">Phosphoprotein</keyword>
<dbReference type="InterPro" id="IPR003501">
    <property type="entry name" value="PTS_EIIB_2/3"/>
</dbReference>
<name>A0A174BLR8_9CLOT</name>
<keyword evidence="1" id="KW-0813">Transport</keyword>
<dbReference type="PANTHER" id="PTHR34581:SF2">
    <property type="entry name" value="PTS SYSTEM N,N'-DIACETYLCHITOBIOSE-SPECIFIC EIIB COMPONENT"/>
    <property type="match status" value="1"/>
</dbReference>
<dbReference type="RefSeq" id="WP_034865871.1">
    <property type="nucleotide sequence ID" value="NZ_CABHIH010000005.1"/>
</dbReference>
<proteinExistence type="predicted"/>
<dbReference type="InterPro" id="IPR036095">
    <property type="entry name" value="PTS_EIIB-like_sf"/>
</dbReference>
<organism evidence="9 10">
    <name type="scientific">Clostridium paraputrificum</name>
    <dbReference type="NCBI Taxonomy" id="29363"/>
    <lineage>
        <taxon>Bacteria</taxon>
        <taxon>Bacillati</taxon>
        <taxon>Bacillota</taxon>
        <taxon>Clostridia</taxon>
        <taxon>Eubacteriales</taxon>
        <taxon>Clostridiaceae</taxon>
        <taxon>Clostridium</taxon>
    </lineage>
</organism>
<dbReference type="SUPFAM" id="SSF52794">
    <property type="entry name" value="PTS system IIB component-like"/>
    <property type="match status" value="1"/>
</dbReference>
<reference evidence="9 10" key="1">
    <citation type="submission" date="2016-06" db="EMBL/GenBank/DDBJ databases">
        <authorList>
            <person name="Kjaerup R.B."/>
            <person name="Dalgaard T.S."/>
            <person name="Juul-Madsen H.R."/>
        </authorList>
    </citation>
    <scope>NUCLEOTIDE SEQUENCE [LARGE SCALE GENOMIC DNA]</scope>
    <source>
        <strain evidence="9 10">373-A1</strain>
    </source>
</reference>
<evidence type="ECO:0000313" key="9">
    <source>
        <dbReference type="EMBL" id="OBY11071.1"/>
    </source>
</evidence>
<keyword evidence="4" id="KW-0808">Transferase</keyword>
<feature type="domain" description="PTS EIIB type-3" evidence="8">
    <location>
        <begin position="1"/>
        <end position="103"/>
    </location>
</feature>
<keyword evidence="6" id="KW-0418">Kinase</keyword>
<sequence>MKILILCATGTSSNIVVESVKKAVGDLNIKIAAKGIEEIEDNVESCDLILLGPQIKYKLETVQKVVEDKNIPVGIIDSMDYGLCRGEEILNKAIQLISLFKGE</sequence>
<evidence type="ECO:0000313" key="10">
    <source>
        <dbReference type="Proteomes" id="UP000092714"/>
    </source>
</evidence>
<dbReference type="AlphaFoldDB" id="A0A174BLR8"/>
<evidence type="ECO:0000256" key="4">
    <source>
        <dbReference type="ARBA" id="ARBA00022679"/>
    </source>
</evidence>